<evidence type="ECO:0000313" key="1">
    <source>
        <dbReference type="EMBL" id="TIA66182.1"/>
    </source>
</evidence>
<dbReference type="EMBL" id="QZBU01000503">
    <property type="protein sequence ID" value="TIA66182.1"/>
    <property type="molecule type" value="Genomic_DNA"/>
</dbReference>
<dbReference type="AlphaFoldDB" id="A0A4T0DY64"/>
<feature type="non-terminal residue" evidence="1">
    <location>
        <position position="246"/>
    </location>
</feature>
<gene>
    <name evidence="1" type="ORF">D6C83_02357</name>
</gene>
<proteinExistence type="predicted"/>
<accession>A0A4T0DY64</accession>
<organism evidence="1 2">
    <name type="scientific">Aureobasidium pullulans</name>
    <name type="common">Black yeast</name>
    <name type="synonym">Pullularia pullulans</name>
    <dbReference type="NCBI Taxonomy" id="5580"/>
    <lineage>
        <taxon>Eukaryota</taxon>
        <taxon>Fungi</taxon>
        <taxon>Dikarya</taxon>
        <taxon>Ascomycota</taxon>
        <taxon>Pezizomycotina</taxon>
        <taxon>Dothideomycetes</taxon>
        <taxon>Dothideomycetidae</taxon>
        <taxon>Dothideales</taxon>
        <taxon>Saccotheciaceae</taxon>
        <taxon>Aureobasidium</taxon>
    </lineage>
</organism>
<protein>
    <submittedName>
        <fullName evidence="1">Uncharacterized protein</fullName>
    </submittedName>
</protein>
<dbReference type="Proteomes" id="UP000304947">
    <property type="component" value="Unassembled WGS sequence"/>
</dbReference>
<comment type="caution">
    <text evidence="1">The sequence shown here is derived from an EMBL/GenBank/DDBJ whole genome shotgun (WGS) entry which is preliminary data.</text>
</comment>
<name>A0A4T0DY64_AURPU</name>
<sequence length="246" mass="27280">MASLTHQYTYPIRPMPVRPNHVRTSSKEFQWTSAYDHVFNQYIEPQGTCNPAALAYPDGAIANEPSPIVSSVYPEPTNQHNRLWSANSFDAKDIHQPSPTFSPWMGNGTADDSFNYLNQDPSHTPPYTPTVAPKKASLKRFTQPLNLRLPAQGTFSKLHHAWSRAVNSRIGRAENTRFLEHFRYLIVASQLLNEYPDLGSLHTTQINGTPFDSTESGPNASLNISGVAATAGVAFVVGFFVHDLGR</sequence>
<reference evidence="1 2" key="1">
    <citation type="submission" date="2018-10" db="EMBL/GenBank/DDBJ databases">
        <title>Fifty Aureobasidium pullulans genomes reveal a recombining polyextremotolerant generalist.</title>
        <authorList>
            <person name="Gostincar C."/>
            <person name="Turk M."/>
            <person name="Zajc J."/>
            <person name="Gunde-Cimerman N."/>
        </authorList>
    </citation>
    <scope>NUCLEOTIDE SEQUENCE [LARGE SCALE GENOMIC DNA]</scope>
    <source>
        <strain evidence="1 2">EXF-3380</strain>
    </source>
</reference>
<evidence type="ECO:0000313" key="2">
    <source>
        <dbReference type="Proteomes" id="UP000304947"/>
    </source>
</evidence>